<evidence type="ECO:0000256" key="1">
    <source>
        <dbReference type="ARBA" id="ARBA00004196"/>
    </source>
</evidence>
<feature type="chain" id="PRO_5040852312" evidence="6">
    <location>
        <begin position="26"/>
        <end position="547"/>
    </location>
</feature>
<dbReference type="Pfam" id="PF00496">
    <property type="entry name" value="SBP_bac_5"/>
    <property type="match status" value="1"/>
</dbReference>
<feature type="signal peptide" evidence="6">
    <location>
        <begin position="1"/>
        <end position="25"/>
    </location>
</feature>
<dbReference type="PANTHER" id="PTHR30290:SF10">
    <property type="entry name" value="PERIPLASMIC OLIGOPEPTIDE-BINDING PROTEIN-RELATED"/>
    <property type="match status" value="1"/>
</dbReference>
<evidence type="ECO:0000256" key="3">
    <source>
        <dbReference type="ARBA" id="ARBA00022448"/>
    </source>
</evidence>
<dbReference type="SUPFAM" id="SSF53850">
    <property type="entry name" value="Periplasmic binding protein-like II"/>
    <property type="match status" value="1"/>
</dbReference>
<sequence>MRKSKMIIGLATTLLLAACSGNSSGDSGSSNGNSSEGAVVNYVAPTEIATLDSSLVTDMNSANYLGHIQEGLYWENEENEVQPALAKDMPQVSEDGLTYTIKLRKDAKWSNGDPITAHDFVYAIQRLADPNTGAPYSYLLENFANAKAVLAGEADVDTLGVRALDDYTVEIKLDQATPYMLNLLAFPVLYPLNQDFVEEKGDAYGTSADNLLFSGPFVLENWDGTGLEWTLVKNPDYYNADDIKIDQVNVQVLKEISTNTNLYEAGEVDNSLLTGETVKQFMDHPDAVQQAKARNYWLAFNFENDSLQNDSLRKAIDYVIDNEQLASDVIGDGSQPVATFVPKNFIFNPENNTEFTEEMGLRDRFDLAEAEKYWDQAKEELGTKEVSLKLIGDDDEKSKNTTQYIQGQLQNNLPGLKVDIVSVPKKNRLDAEEKGDYDLALTGWAADFADGINFYELYQTDAPYNRAHYSNDAYDAEIEAAKGENANDAMARWNNFKQAQSILTDDTAMVPLYQEVETQLRNPRLVNITFRPVGNEFDLRTAEIAEN</sequence>
<dbReference type="RefSeq" id="WP_268751573.1">
    <property type="nucleotide sequence ID" value="NZ_JAPRFQ010000001.1"/>
</dbReference>
<dbReference type="GO" id="GO:0015833">
    <property type="term" value="P:peptide transport"/>
    <property type="evidence" value="ECO:0007669"/>
    <property type="project" value="UniProtKB-KW"/>
</dbReference>
<dbReference type="Gene3D" id="3.90.76.10">
    <property type="entry name" value="Dipeptide-binding Protein, Domain 1"/>
    <property type="match status" value="1"/>
</dbReference>
<dbReference type="InterPro" id="IPR000914">
    <property type="entry name" value="SBP_5_dom"/>
</dbReference>
<dbReference type="AlphaFoldDB" id="A0A9X3JG80"/>
<evidence type="ECO:0000313" key="9">
    <source>
        <dbReference type="Proteomes" id="UP001146670"/>
    </source>
</evidence>
<dbReference type="PANTHER" id="PTHR30290">
    <property type="entry name" value="PERIPLASMIC BINDING COMPONENT OF ABC TRANSPORTER"/>
    <property type="match status" value="1"/>
</dbReference>
<dbReference type="Gene3D" id="3.40.190.10">
    <property type="entry name" value="Periplasmic binding protein-like II"/>
    <property type="match status" value="1"/>
</dbReference>
<gene>
    <name evidence="8" type="ORF">OW157_01540</name>
</gene>
<dbReference type="Proteomes" id="UP001146670">
    <property type="component" value="Unassembled WGS sequence"/>
</dbReference>
<evidence type="ECO:0000259" key="7">
    <source>
        <dbReference type="Pfam" id="PF00496"/>
    </source>
</evidence>
<evidence type="ECO:0000256" key="6">
    <source>
        <dbReference type="SAM" id="SignalP"/>
    </source>
</evidence>
<proteinExistence type="inferred from homology"/>
<dbReference type="GO" id="GO:0030288">
    <property type="term" value="C:outer membrane-bounded periplasmic space"/>
    <property type="evidence" value="ECO:0007669"/>
    <property type="project" value="UniProtKB-ARBA"/>
</dbReference>
<accession>A0A9X3JG80</accession>
<comment type="caution">
    <text evidence="8">The sequence shown here is derived from an EMBL/GenBank/DDBJ whole genome shotgun (WGS) entry which is preliminary data.</text>
</comment>
<evidence type="ECO:0000256" key="4">
    <source>
        <dbReference type="ARBA" id="ARBA00022729"/>
    </source>
</evidence>
<dbReference type="GO" id="GO:0043190">
    <property type="term" value="C:ATP-binding cassette (ABC) transporter complex"/>
    <property type="evidence" value="ECO:0007669"/>
    <property type="project" value="InterPro"/>
</dbReference>
<evidence type="ECO:0000313" key="8">
    <source>
        <dbReference type="EMBL" id="MCZ0725249.1"/>
    </source>
</evidence>
<protein>
    <submittedName>
        <fullName evidence="8">Peptide ABC transporter substrate-binding protein</fullName>
    </submittedName>
</protein>
<keyword evidence="5" id="KW-0571">Peptide transport</keyword>
<dbReference type="FunFam" id="3.90.76.10:FF:000001">
    <property type="entry name" value="Oligopeptide ABC transporter substrate-binding protein"/>
    <property type="match status" value="1"/>
</dbReference>
<keyword evidence="9" id="KW-1185">Reference proteome</keyword>
<comment type="subcellular location">
    <subcellularLocation>
        <location evidence="1">Cell envelope</location>
    </subcellularLocation>
</comment>
<dbReference type="CDD" id="cd08504">
    <property type="entry name" value="PBP2_OppA"/>
    <property type="match status" value="1"/>
</dbReference>
<evidence type="ECO:0000256" key="5">
    <source>
        <dbReference type="ARBA" id="ARBA00022856"/>
    </source>
</evidence>
<comment type="similarity">
    <text evidence="2">Belongs to the bacterial solute-binding protein 5 family.</text>
</comment>
<evidence type="ECO:0000256" key="2">
    <source>
        <dbReference type="ARBA" id="ARBA00005695"/>
    </source>
</evidence>
<dbReference type="EMBL" id="JAPRFR010000001">
    <property type="protein sequence ID" value="MCZ0725249.1"/>
    <property type="molecule type" value="Genomic_DNA"/>
</dbReference>
<keyword evidence="5" id="KW-0653">Protein transport</keyword>
<name>A0A9X3JG80_9LACT</name>
<dbReference type="PROSITE" id="PS51257">
    <property type="entry name" value="PROKAR_LIPOPROTEIN"/>
    <property type="match status" value="1"/>
</dbReference>
<dbReference type="Gene3D" id="3.10.105.10">
    <property type="entry name" value="Dipeptide-binding Protein, Domain 3"/>
    <property type="match status" value="1"/>
</dbReference>
<keyword evidence="4 6" id="KW-0732">Signal</keyword>
<organism evidence="8 9">
    <name type="scientific">Aerococcus kribbianus</name>
    <dbReference type="NCBI Taxonomy" id="2999064"/>
    <lineage>
        <taxon>Bacteria</taxon>
        <taxon>Bacillati</taxon>
        <taxon>Bacillota</taxon>
        <taxon>Bacilli</taxon>
        <taxon>Lactobacillales</taxon>
        <taxon>Aerococcaceae</taxon>
        <taxon>Aerococcus</taxon>
    </lineage>
</organism>
<dbReference type="PIRSF" id="PIRSF002741">
    <property type="entry name" value="MppA"/>
    <property type="match status" value="1"/>
</dbReference>
<dbReference type="InterPro" id="IPR030678">
    <property type="entry name" value="Peptide/Ni-bd"/>
</dbReference>
<dbReference type="InterPro" id="IPR039424">
    <property type="entry name" value="SBP_5"/>
</dbReference>
<keyword evidence="3" id="KW-0813">Transport</keyword>
<dbReference type="FunFam" id="3.10.105.10:FF:000001">
    <property type="entry name" value="Oligopeptide ABC transporter, oligopeptide-binding protein"/>
    <property type="match status" value="1"/>
</dbReference>
<feature type="domain" description="Solute-binding protein family 5" evidence="7">
    <location>
        <begin position="80"/>
        <end position="463"/>
    </location>
</feature>
<dbReference type="GO" id="GO:1904680">
    <property type="term" value="F:peptide transmembrane transporter activity"/>
    <property type="evidence" value="ECO:0007669"/>
    <property type="project" value="TreeGrafter"/>
</dbReference>
<reference evidence="8" key="1">
    <citation type="submission" date="2022-12" db="EMBL/GenBank/DDBJ databases">
        <title>Description and comparative metabolic analysis of Aerococcus sp. nov., isolated from the feces of a pig.</title>
        <authorList>
            <person name="Chang Y.-H."/>
        </authorList>
    </citation>
    <scope>NUCLEOTIDE SEQUENCE</scope>
    <source>
        <strain evidence="8">YH-aer222</strain>
    </source>
</reference>